<feature type="region of interest" description="Disordered" evidence="7">
    <location>
        <begin position="1"/>
        <end position="51"/>
    </location>
</feature>
<dbReference type="Pfam" id="PF23240">
    <property type="entry name" value="HAT_PRP39_N"/>
    <property type="match status" value="1"/>
</dbReference>
<dbReference type="SMART" id="SM00386">
    <property type="entry name" value="HAT"/>
    <property type="match status" value="6"/>
</dbReference>
<evidence type="ECO:0000256" key="3">
    <source>
        <dbReference type="ARBA" id="ARBA00022737"/>
    </source>
</evidence>
<dbReference type="GO" id="GO:0005685">
    <property type="term" value="C:U1 snRNP"/>
    <property type="evidence" value="ECO:0007669"/>
    <property type="project" value="TreeGrafter"/>
</dbReference>
<dbReference type="SUPFAM" id="SSF48452">
    <property type="entry name" value="TPR-like"/>
    <property type="match status" value="2"/>
</dbReference>
<dbReference type="PANTHER" id="PTHR17204">
    <property type="entry name" value="PRE-MRNA PROCESSING PROTEIN PRP39-RELATED"/>
    <property type="match status" value="1"/>
</dbReference>
<evidence type="ECO:0000256" key="2">
    <source>
        <dbReference type="ARBA" id="ARBA00022664"/>
    </source>
</evidence>
<evidence type="ECO:0008006" key="10">
    <source>
        <dbReference type="Google" id="ProtNLM"/>
    </source>
</evidence>
<organism evidence="8 9">
    <name type="scientific">Macrosiphum euphorbiae</name>
    <name type="common">potato aphid</name>
    <dbReference type="NCBI Taxonomy" id="13131"/>
    <lineage>
        <taxon>Eukaryota</taxon>
        <taxon>Metazoa</taxon>
        <taxon>Ecdysozoa</taxon>
        <taxon>Arthropoda</taxon>
        <taxon>Hexapoda</taxon>
        <taxon>Insecta</taxon>
        <taxon>Pterygota</taxon>
        <taxon>Neoptera</taxon>
        <taxon>Paraneoptera</taxon>
        <taxon>Hemiptera</taxon>
        <taxon>Sternorrhyncha</taxon>
        <taxon>Aphidomorpha</taxon>
        <taxon>Aphidoidea</taxon>
        <taxon>Aphididae</taxon>
        <taxon>Macrosiphini</taxon>
        <taxon>Macrosiphum</taxon>
    </lineage>
</organism>
<dbReference type="EMBL" id="CARXXK010000002">
    <property type="protein sequence ID" value="CAI6353536.1"/>
    <property type="molecule type" value="Genomic_DNA"/>
</dbReference>
<protein>
    <recommendedName>
        <fullName evidence="10">Pre-mRNA-processing factor 39</fullName>
    </recommendedName>
</protein>
<comment type="similarity">
    <text evidence="6">Belongs to the PRP39 family.</text>
</comment>
<proteinExistence type="inferred from homology"/>
<gene>
    <name evidence="8" type="ORF">MEUPH1_LOCUS9648</name>
</gene>
<dbReference type="Proteomes" id="UP001160148">
    <property type="component" value="Unassembled WGS sequence"/>
</dbReference>
<accession>A0AAV0WCG4</accession>
<name>A0AAV0WCG4_9HEMI</name>
<comment type="caution">
    <text evidence="8">The sequence shown here is derived from an EMBL/GenBank/DDBJ whole genome shotgun (WGS) entry which is preliminary data.</text>
</comment>
<dbReference type="AlphaFoldDB" id="A0AAV0WCG4"/>
<evidence type="ECO:0000256" key="5">
    <source>
        <dbReference type="ARBA" id="ARBA00023242"/>
    </source>
</evidence>
<dbReference type="InterPro" id="IPR059164">
    <property type="entry name" value="HAT_PRP39_C"/>
</dbReference>
<keyword evidence="9" id="KW-1185">Reference proteome</keyword>
<keyword evidence="3" id="KW-0677">Repeat</keyword>
<evidence type="ECO:0000256" key="4">
    <source>
        <dbReference type="ARBA" id="ARBA00023187"/>
    </source>
</evidence>
<dbReference type="InterPro" id="IPR011990">
    <property type="entry name" value="TPR-like_helical_dom_sf"/>
</dbReference>
<keyword evidence="4" id="KW-0508">mRNA splicing</keyword>
<comment type="subcellular location">
    <subcellularLocation>
        <location evidence="1">Nucleus</location>
    </subcellularLocation>
</comment>
<dbReference type="GO" id="GO:0000395">
    <property type="term" value="P:mRNA 5'-splice site recognition"/>
    <property type="evidence" value="ECO:0007669"/>
    <property type="project" value="TreeGrafter"/>
</dbReference>
<dbReference type="InterPro" id="IPR003107">
    <property type="entry name" value="HAT"/>
</dbReference>
<dbReference type="Pfam" id="PF23241">
    <property type="entry name" value="HAT_PRP39_C"/>
    <property type="match status" value="1"/>
</dbReference>
<dbReference type="Gene3D" id="1.25.40.10">
    <property type="entry name" value="Tetratricopeptide repeat domain"/>
    <property type="match status" value="2"/>
</dbReference>
<evidence type="ECO:0000256" key="6">
    <source>
        <dbReference type="ARBA" id="ARBA00038019"/>
    </source>
</evidence>
<feature type="compositionally biased region" description="Basic and acidic residues" evidence="7">
    <location>
        <begin position="1"/>
        <end position="32"/>
    </location>
</feature>
<evidence type="ECO:0000313" key="8">
    <source>
        <dbReference type="EMBL" id="CAI6353536.1"/>
    </source>
</evidence>
<dbReference type="GO" id="GO:0000243">
    <property type="term" value="C:commitment complex"/>
    <property type="evidence" value="ECO:0007669"/>
    <property type="project" value="TreeGrafter"/>
</dbReference>
<dbReference type="GO" id="GO:0071004">
    <property type="term" value="C:U2-type prespliceosome"/>
    <property type="evidence" value="ECO:0007669"/>
    <property type="project" value="TreeGrafter"/>
</dbReference>
<dbReference type="GO" id="GO:0030627">
    <property type="term" value="F:pre-mRNA 5'-splice site binding"/>
    <property type="evidence" value="ECO:0007669"/>
    <property type="project" value="TreeGrafter"/>
</dbReference>
<evidence type="ECO:0000313" key="9">
    <source>
        <dbReference type="Proteomes" id="UP001160148"/>
    </source>
</evidence>
<keyword evidence="2" id="KW-0507">mRNA processing</keyword>
<dbReference type="PANTHER" id="PTHR17204:SF5">
    <property type="entry name" value="PRE-MRNA-PROCESSING FACTOR 39"/>
    <property type="match status" value="1"/>
</dbReference>
<reference evidence="8 9" key="1">
    <citation type="submission" date="2023-01" db="EMBL/GenBank/DDBJ databases">
        <authorList>
            <person name="Whitehead M."/>
        </authorList>
    </citation>
    <scope>NUCLEOTIDE SEQUENCE [LARGE SCALE GENOMIC DNA]</scope>
</reference>
<evidence type="ECO:0000256" key="7">
    <source>
        <dbReference type="SAM" id="MobiDB-lite"/>
    </source>
</evidence>
<keyword evidence="5" id="KW-0539">Nucleus</keyword>
<sequence length="635" mass="75272">MNIDSKSKQDEGLTIKSGKIDDNEQNPEDKVTSAKITTQEDGTDNKESGKSSCKLAIKKEMCIKNEQSGESSTNNSFEDEMGMNYSTFDSDDRHQPTNTEERHTDEMWLGNFETLENTVNSRKRYQNQDEGLDDSEKYILKKIKIEDTGTDWFDDMWTFHLKYNSSNFGEWVNILCMVDENNIEVNARIAYTKFLELYPLCYGYWKKYANFEKRNNNMDKFEKVLEDGLIAIPISVDLWIYYMTYLKTERPAEVVHIRNEFERSLNLCGLDYHSDQLWHDYISWEVEINELYNAAQLYYRLISTPTSNYLNNFFKFQEFIFTKLPGEYLEREEYTKRRNIIIRSLETTHNNIESSNYESIPPGEDFYQKTEFTEDNIMFLLRVGIINDWQDSHKKTGKQFESRKIFEENIRRPHFHVNELDSAQIENWDNYIKFERRESGGNHERIVHLYERCLITCVYYEEFWLNYLEYLSIVKHIDVADLLTDVFGRSLCYHPKSLQLNLKYIDFCETQGLENIADETIRQLEVDHPDSMEVSIKNINLARKYGTLGTVYKHYLNSSQSKSFSSYIAVRYARFVWKHDRQLNLAYDIVCDTIRNKDVSVDDSLEIYTTLVELEMELNPKDHVLNTIDDLIYIG</sequence>
<evidence type="ECO:0000256" key="1">
    <source>
        <dbReference type="ARBA" id="ARBA00004123"/>
    </source>
</evidence>